<dbReference type="PANTHER" id="PTHR30399">
    <property type="entry name" value="UNCHARACTERIZED PROTEIN YGJP"/>
    <property type="match status" value="1"/>
</dbReference>
<comment type="caution">
    <text evidence="2">The sequence shown here is derived from an EMBL/GenBank/DDBJ whole genome shotgun (WGS) entry which is preliminary data.</text>
</comment>
<feature type="domain" description="YgjP-like metallopeptidase" evidence="1">
    <location>
        <begin position="88"/>
        <end position="184"/>
    </location>
</feature>
<dbReference type="Proteomes" id="UP000034665">
    <property type="component" value="Unassembled WGS sequence"/>
</dbReference>
<dbReference type="AlphaFoldDB" id="A0A0G0RGR2"/>
<proteinExistence type="predicted"/>
<reference evidence="2 3" key="1">
    <citation type="journal article" date="2015" name="Nature">
        <title>rRNA introns, odd ribosomes, and small enigmatic genomes across a large radiation of phyla.</title>
        <authorList>
            <person name="Brown C.T."/>
            <person name="Hug L.A."/>
            <person name="Thomas B.C."/>
            <person name="Sharon I."/>
            <person name="Castelle C.J."/>
            <person name="Singh A."/>
            <person name="Wilkins M.J."/>
            <person name="Williams K.H."/>
            <person name="Banfield J.F."/>
        </authorList>
    </citation>
    <scope>NUCLEOTIDE SEQUENCE [LARGE SCALE GENOMIC DNA]</scope>
</reference>
<accession>A0A0G0RGR2</accession>
<dbReference type="InterPro" id="IPR053136">
    <property type="entry name" value="UTP_pyrophosphatase-like"/>
</dbReference>
<dbReference type="Pfam" id="PF01863">
    <property type="entry name" value="YgjP-like"/>
    <property type="match status" value="2"/>
</dbReference>
<dbReference type="Gene3D" id="3.30.2010.10">
    <property type="entry name" value="Metalloproteases ('zincins'), catalytic domain"/>
    <property type="match status" value="1"/>
</dbReference>
<dbReference type="STRING" id="1619013.UT41_C0001G0391"/>
<evidence type="ECO:0000313" key="3">
    <source>
        <dbReference type="Proteomes" id="UP000034665"/>
    </source>
</evidence>
<evidence type="ECO:0000313" key="2">
    <source>
        <dbReference type="EMBL" id="KKR12847.1"/>
    </source>
</evidence>
<organism evidence="2 3">
    <name type="scientific">Candidatus Wolfebacteria bacterium GW2011_GWC2_39_22</name>
    <dbReference type="NCBI Taxonomy" id="1619013"/>
    <lineage>
        <taxon>Bacteria</taxon>
        <taxon>Candidatus Wolfeibacteriota</taxon>
    </lineage>
</organism>
<dbReference type="InterPro" id="IPR002725">
    <property type="entry name" value="YgjP-like_metallopeptidase"/>
</dbReference>
<dbReference type="EMBL" id="LBWR01000001">
    <property type="protein sequence ID" value="KKR12847.1"/>
    <property type="molecule type" value="Genomic_DNA"/>
</dbReference>
<evidence type="ECO:0000259" key="1">
    <source>
        <dbReference type="Pfam" id="PF01863"/>
    </source>
</evidence>
<gene>
    <name evidence="2" type="ORF">UT41_C0001G0391</name>
</gene>
<feature type="domain" description="YgjP-like metallopeptidase" evidence="1">
    <location>
        <begin position="26"/>
        <end position="72"/>
    </location>
</feature>
<dbReference type="CDD" id="cd07344">
    <property type="entry name" value="M48_yhfN_like"/>
    <property type="match status" value="1"/>
</dbReference>
<sequence>MAKEAKTIILCNRSITYDLKKSSRAKRMRISIGAGGALSVTVPYRFPEPFIERFMREKAEWILRQIAVFEQRGGRLTRYTRAHYLEHKEAARQLAHARLAHFNQFYNYSYGDISIRDQKTRWGSCSRSGNLNFNYKLAVVPEYIADYVIVHELCHRREFNHSKAFWNLVAQTIPNHKEIRKELRLL</sequence>
<dbReference type="PANTHER" id="PTHR30399:SF1">
    <property type="entry name" value="UTP PYROPHOSPHATASE"/>
    <property type="match status" value="1"/>
</dbReference>
<protein>
    <recommendedName>
        <fullName evidence="1">YgjP-like metallopeptidase domain-containing protein</fullName>
    </recommendedName>
</protein>
<name>A0A0G0RGR2_9BACT</name>